<evidence type="ECO:0000313" key="1">
    <source>
        <dbReference type="EMBL" id="JAD96644.1"/>
    </source>
</evidence>
<dbReference type="EMBL" id="GBRH01201251">
    <property type="protein sequence ID" value="JAD96644.1"/>
    <property type="molecule type" value="Transcribed_RNA"/>
</dbReference>
<reference evidence="1" key="2">
    <citation type="journal article" date="2015" name="Data Brief">
        <title>Shoot transcriptome of the giant reed, Arundo donax.</title>
        <authorList>
            <person name="Barrero R.A."/>
            <person name="Guerrero F.D."/>
            <person name="Moolhuijzen P."/>
            <person name="Goolsby J.A."/>
            <person name="Tidwell J."/>
            <person name="Bellgard S.E."/>
            <person name="Bellgard M.I."/>
        </authorList>
    </citation>
    <scope>NUCLEOTIDE SEQUENCE</scope>
    <source>
        <tissue evidence="1">Shoot tissue taken approximately 20 cm above the soil surface</tissue>
    </source>
</reference>
<organism evidence="1">
    <name type="scientific">Arundo donax</name>
    <name type="common">Giant reed</name>
    <name type="synonym">Donax arundinaceus</name>
    <dbReference type="NCBI Taxonomy" id="35708"/>
    <lineage>
        <taxon>Eukaryota</taxon>
        <taxon>Viridiplantae</taxon>
        <taxon>Streptophyta</taxon>
        <taxon>Embryophyta</taxon>
        <taxon>Tracheophyta</taxon>
        <taxon>Spermatophyta</taxon>
        <taxon>Magnoliopsida</taxon>
        <taxon>Liliopsida</taxon>
        <taxon>Poales</taxon>
        <taxon>Poaceae</taxon>
        <taxon>PACMAD clade</taxon>
        <taxon>Arundinoideae</taxon>
        <taxon>Arundineae</taxon>
        <taxon>Arundo</taxon>
    </lineage>
</organism>
<proteinExistence type="predicted"/>
<name>A0A0A9NGJ2_ARUDO</name>
<dbReference type="AlphaFoldDB" id="A0A0A9NGJ2"/>
<sequence length="33" mass="4055">MRKTWISMHPVIHHWSHTIYQMMTQICKRNSAT</sequence>
<reference evidence="1" key="1">
    <citation type="submission" date="2014-09" db="EMBL/GenBank/DDBJ databases">
        <authorList>
            <person name="Magalhaes I.L.F."/>
            <person name="Oliveira U."/>
            <person name="Santos F.R."/>
            <person name="Vidigal T.H.D.A."/>
            <person name="Brescovit A.D."/>
            <person name="Santos A.J."/>
        </authorList>
    </citation>
    <scope>NUCLEOTIDE SEQUENCE</scope>
    <source>
        <tissue evidence="1">Shoot tissue taken approximately 20 cm above the soil surface</tissue>
    </source>
</reference>
<accession>A0A0A9NGJ2</accession>
<protein>
    <submittedName>
        <fullName evidence="1">Uncharacterized protein</fullName>
    </submittedName>
</protein>